<comment type="caution">
    <text evidence="2">The sequence shown here is derived from an EMBL/GenBank/DDBJ whole genome shotgun (WGS) entry which is preliminary data.</text>
</comment>
<dbReference type="InterPro" id="IPR036365">
    <property type="entry name" value="PGBD-like_sf"/>
</dbReference>
<dbReference type="RefSeq" id="WP_284188444.1">
    <property type="nucleotide sequence ID" value="NZ_BSPX01000041.1"/>
</dbReference>
<evidence type="ECO:0000313" key="2">
    <source>
        <dbReference type="EMBL" id="GLT23226.1"/>
    </source>
</evidence>
<accession>A0ABQ6FD42</accession>
<evidence type="ECO:0000259" key="1">
    <source>
        <dbReference type="Pfam" id="PF01551"/>
    </source>
</evidence>
<dbReference type="SUPFAM" id="SSF51261">
    <property type="entry name" value="Duplicated hybrid motif"/>
    <property type="match status" value="1"/>
</dbReference>
<dbReference type="Gene3D" id="1.10.101.10">
    <property type="entry name" value="PGBD-like superfamily/PGBD"/>
    <property type="match status" value="1"/>
</dbReference>
<dbReference type="InterPro" id="IPR016047">
    <property type="entry name" value="M23ase_b-sheet_dom"/>
</dbReference>
<protein>
    <recommendedName>
        <fullName evidence="1">M23ase beta-sheet core domain-containing protein</fullName>
    </recommendedName>
</protein>
<organism evidence="2 3">
    <name type="scientific">Zoogloea oryzae</name>
    <dbReference type="NCBI Taxonomy" id="310767"/>
    <lineage>
        <taxon>Bacteria</taxon>
        <taxon>Pseudomonadati</taxon>
        <taxon>Pseudomonadota</taxon>
        <taxon>Betaproteobacteria</taxon>
        <taxon>Rhodocyclales</taxon>
        <taxon>Zoogloeaceae</taxon>
        <taxon>Zoogloea</taxon>
    </lineage>
</organism>
<dbReference type="SUPFAM" id="SSF47090">
    <property type="entry name" value="PGBD-like"/>
    <property type="match status" value="1"/>
</dbReference>
<dbReference type="Proteomes" id="UP001157167">
    <property type="component" value="Unassembled WGS sequence"/>
</dbReference>
<dbReference type="Pfam" id="PF01551">
    <property type="entry name" value="Peptidase_M23"/>
    <property type="match status" value="1"/>
</dbReference>
<proteinExistence type="predicted"/>
<dbReference type="EMBL" id="BSPX01000041">
    <property type="protein sequence ID" value="GLT23226.1"/>
    <property type="molecule type" value="Genomic_DNA"/>
</dbReference>
<dbReference type="CDD" id="cd12797">
    <property type="entry name" value="M23_peptidase"/>
    <property type="match status" value="1"/>
</dbReference>
<gene>
    <name evidence="2" type="ORF">GCM10007933_26890</name>
</gene>
<evidence type="ECO:0000313" key="3">
    <source>
        <dbReference type="Proteomes" id="UP001157167"/>
    </source>
</evidence>
<dbReference type="PANTHER" id="PTHR21666">
    <property type="entry name" value="PEPTIDASE-RELATED"/>
    <property type="match status" value="1"/>
</dbReference>
<dbReference type="PANTHER" id="PTHR21666:SF270">
    <property type="entry name" value="MUREIN HYDROLASE ACTIVATOR ENVC"/>
    <property type="match status" value="1"/>
</dbReference>
<reference evidence="3" key="1">
    <citation type="journal article" date="2019" name="Int. J. Syst. Evol. Microbiol.">
        <title>The Global Catalogue of Microorganisms (GCM) 10K type strain sequencing project: providing services to taxonomists for standard genome sequencing and annotation.</title>
        <authorList>
            <consortium name="The Broad Institute Genomics Platform"/>
            <consortium name="The Broad Institute Genome Sequencing Center for Infectious Disease"/>
            <person name="Wu L."/>
            <person name="Ma J."/>
        </authorList>
    </citation>
    <scope>NUCLEOTIDE SEQUENCE [LARGE SCALE GENOMIC DNA]</scope>
    <source>
        <strain evidence="3">NBRC 102407</strain>
    </source>
</reference>
<dbReference type="InterPro" id="IPR011055">
    <property type="entry name" value="Dup_hybrid_motif"/>
</dbReference>
<dbReference type="Gene3D" id="2.70.70.10">
    <property type="entry name" value="Glucose Permease (Domain IIA)"/>
    <property type="match status" value="1"/>
</dbReference>
<dbReference type="InterPro" id="IPR036366">
    <property type="entry name" value="PGBDSf"/>
</dbReference>
<sequence length="269" mass="28667">MEITASVGAWEKGAKNLAPDVTVVQQLLTQAAQLLGRPEINPGGVDGAIGRPPRSSGTVKAIRAFQSLSGFGVDGRIDPGGRTWQRLAAVVEGSVSVPPPGDTCFPFAQPATADWAHSPRSFGSNRNGGKRAHAGCDLYAPVGRTIYAVRDGTVLRDPYAFYAETDALEIDHGDFVLRYGEIKPGCTLRKGDTVKIGQPIAKVGLLIGINVPSAMLHLEMYKGDASGSLSQKSADTSAKRRDGVPFMRRADLIDPTPFLNDWKTRLATP</sequence>
<feature type="domain" description="M23ase beta-sheet core" evidence="1">
    <location>
        <begin position="132"/>
        <end position="224"/>
    </location>
</feature>
<dbReference type="InterPro" id="IPR050570">
    <property type="entry name" value="Cell_wall_metabolism_enzyme"/>
</dbReference>
<name>A0ABQ6FD42_9RHOO</name>
<keyword evidence="3" id="KW-1185">Reference proteome</keyword>